<feature type="transmembrane region" description="Helical" evidence="6">
    <location>
        <begin position="109"/>
        <end position="127"/>
    </location>
</feature>
<dbReference type="Pfam" id="PF01810">
    <property type="entry name" value="LysE"/>
    <property type="match status" value="1"/>
</dbReference>
<evidence type="ECO:0000256" key="3">
    <source>
        <dbReference type="ARBA" id="ARBA00022692"/>
    </source>
</evidence>
<evidence type="ECO:0000256" key="5">
    <source>
        <dbReference type="ARBA" id="ARBA00023136"/>
    </source>
</evidence>
<feature type="transmembrane region" description="Helical" evidence="6">
    <location>
        <begin position="71"/>
        <end position="89"/>
    </location>
</feature>
<keyword evidence="8" id="KW-1185">Reference proteome</keyword>
<dbReference type="OrthoDB" id="5638726at2"/>
<evidence type="ECO:0000256" key="4">
    <source>
        <dbReference type="ARBA" id="ARBA00022989"/>
    </source>
</evidence>
<feature type="transmembrane region" description="Helical" evidence="6">
    <location>
        <begin position="6"/>
        <end position="26"/>
    </location>
</feature>
<dbReference type="Proteomes" id="UP000199675">
    <property type="component" value="Unassembled WGS sequence"/>
</dbReference>
<dbReference type="InterPro" id="IPR001123">
    <property type="entry name" value="LeuE-type"/>
</dbReference>
<evidence type="ECO:0000313" key="7">
    <source>
        <dbReference type="EMBL" id="SDW37273.1"/>
    </source>
</evidence>
<evidence type="ECO:0000256" key="2">
    <source>
        <dbReference type="ARBA" id="ARBA00022475"/>
    </source>
</evidence>
<evidence type="ECO:0000256" key="1">
    <source>
        <dbReference type="ARBA" id="ARBA00004651"/>
    </source>
</evidence>
<sequence length="207" mass="22124">MLESYLTGLVVCGGIIVAIGAQNAYLLGQAIRREHHWWVAGVCMSSDAILFTAGTFGLSAALLAFPQALDVFRWLGVVFLVWLALQASWRAINGREALRAEEKPVAVSLRNVLLTTLAVTLLNPQVYLDTLLLIPAVGAQQANPLTFVIGAASASVLWFGMLAWAGAALAPWLARPLAWRLIDGVIAVMMTVIALHLASNGIRLPSA</sequence>
<dbReference type="EMBL" id="FNNE01000002">
    <property type="protein sequence ID" value="SDW37273.1"/>
    <property type="molecule type" value="Genomic_DNA"/>
</dbReference>
<dbReference type="RefSeq" id="WP_091811652.1">
    <property type="nucleotide sequence ID" value="NZ_FNNE01000002.1"/>
</dbReference>
<keyword evidence="4 6" id="KW-1133">Transmembrane helix</keyword>
<evidence type="ECO:0000256" key="6">
    <source>
        <dbReference type="SAM" id="Phobius"/>
    </source>
</evidence>
<feature type="transmembrane region" description="Helical" evidence="6">
    <location>
        <begin position="38"/>
        <end position="65"/>
    </location>
</feature>
<dbReference type="GO" id="GO:0015171">
    <property type="term" value="F:amino acid transmembrane transporter activity"/>
    <property type="evidence" value="ECO:0007669"/>
    <property type="project" value="TreeGrafter"/>
</dbReference>
<reference evidence="7 8" key="1">
    <citation type="submission" date="2016-10" db="EMBL/GenBank/DDBJ databases">
        <authorList>
            <person name="de Groot N.N."/>
        </authorList>
    </citation>
    <scope>NUCLEOTIDE SEQUENCE [LARGE SCALE GENOMIC DNA]</scope>
    <source>
        <strain evidence="7 8">CGMCC 1.7059</strain>
    </source>
</reference>
<dbReference type="PANTHER" id="PTHR30086">
    <property type="entry name" value="ARGININE EXPORTER PROTEIN ARGO"/>
    <property type="match status" value="1"/>
</dbReference>
<accession>A0A1H2SZZ9</accession>
<proteinExistence type="predicted"/>
<dbReference type="AlphaFoldDB" id="A0A1H2SZZ9"/>
<name>A0A1H2SZZ9_9GAMM</name>
<keyword evidence="2" id="KW-1003">Cell membrane</keyword>
<gene>
    <name evidence="7" type="ORF">SAMN04487960_102298</name>
</gene>
<dbReference type="GO" id="GO:0005886">
    <property type="term" value="C:plasma membrane"/>
    <property type="evidence" value="ECO:0007669"/>
    <property type="project" value="UniProtKB-SubCell"/>
</dbReference>
<organism evidence="7 8">
    <name type="scientific">Marinobacter mobilis</name>
    <dbReference type="NCBI Taxonomy" id="488533"/>
    <lineage>
        <taxon>Bacteria</taxon>
        <taxon>Pseudomonadati</taxon>
        <taxon>Pseudomonadota</taxon>
        <taxon>Gammaproteobacteria</taxon>
        <taxon>Pseudomonadales</taxon>
        <taxon>Marinobacteraceae</taxon>
        <taxon>Marinobacter</taxon>
    </lineage>
</organism>
<keyword evidence="5 6" id="KW-0472">Membrane</keyword>
<comment type="subcellular location">
    <subcellularLocation>
        <location evidence="1">Cell membrane</location>
        <topology evidence="1">Multi-pass membrane protein</topology>
    </subcellularLocation>
</comment>
<dbReference type="STRING" id="488533.SAMN04487960_102298"/>
<feature type="transmembrane region" description="Helical" evidence="6">
    <location>
        <begin position="177"/>
        <end position="198"/>
    </location>
</feature>
<keyword evidence="3 6" id="KW-0812">Transmembrane</keyword>
<dbReference type="PANTHER" id="PTHR30086:SF20">
    <property type="entry name" value="ARGININE EXPORTER PROTEIN ARGO-RELATED"/>
    <property type="match status" value="1"/>
</dbReference>
<evidence type="ECO:0000313" key="8">
    <source>
        <dbReference type="Proteomes" id="UP000199675"/>
    </source>
</evidence>
<feature type="transmembrane region" description="Helical" evidence="6">
    <location>
        <begin position="147"/>
        <end position="170"/>
    </location>
</feature>
<protein>
    <submittedName>
        <fullName evidence="7">L-lysine exporter family protein LysE/ArgO</fullName>
    </submittedName>
</protein>